<evidence type="ECO:0000256" key="8">
    <source>
        <dbReference type="SAM" id="MobiDB-lite"/>
    </source>
</evidence>
<dbReference type="Pfam" id="PF00001">
    <property type="entry name" value="7tm_1"/>
    <property type="match status" value="1"/>
</dbReference>
<evidence type="ECO:0000256" key="9">
    <source>
        <dbReference type="SAM" id="Phobius"/>
    </source>
</evidence>
<reference evidence="11" key="1">
    <citation type="submission" date="2022-03" db="EMBL/GenBank/DDBJ databases">
        <authorList>
            <person name="Martin C."/>
        </authorList>
    </citation>
    <scope>NUCLEOTIDE SEQUENCE</scope>
</reference>
<evidence type="ECO:0000256" key="7">
    <source>
        <dbReference type="ARBA" id="ARBA00023224"/>
    </source>
</evidence>
<dbReference type="InterPro" id="IPR050125">
    <property type="entry name" value="GPCR_opsins"/>
</dbReference>
<dbReference type="InterPro" id="IPR000276">
    <property type="entry name" value="GPCR_Rhodpsn"/>
</dbReference>
<accession>A0A8S4PGM9</accession>
<evidence type="ECO:0000256" key="4">
    <source>
        <dbReference type="ARBA" id="ARBA00023040"/>
    </source>
</evidence>
<dbReference type="AlphaFoldDB" id="A0A8S4PGM9"/>
<evidence type="ECO:0000256" key="1">
    <source>
        <dbReference type="ARBA" id="ARBA00004141"/>
    </source>
</evidence>
<gene>
    <name evidence="11" type="ORF">OFUS_LOCUS17718</name>
</gene>
<dbReference type="EMBL" id="CAIIXF020000008">
    <property type="protein sequence ID" value="CAH1792788.1"/>
    <property type="molecule type" value="Genomic_DNA"/>
</dbReference>
<feature type="transmembrane region" description="Helical" evidence="9">
    <location>
        <begin position="103"/>
        <end position="123"/>
    </location>
</feature>
<dbReference type="PANTHER" id="PTHR24240">
    <property type="entry name" value="OPSIN"/>
    <property type="match status" value="1"/>
</dbReference>
<feature type="transmembrane region" description="Helical" evidence="9">
    <location>
        <begin position="12"/>
        <end position="30"/>
    </location>
</feature>
<dbReference type="GO" id="GO:0004930">
    <property type="term" value="F:G protein-coupled receptor activity"/>
    <property type="evidence" value="ECO:0007669"/>
    <property type="project" value="UniProtKB-KW"/>
</dbReference>
<keyword evidence="3 9" id="KW-1133">Transmembrane helix</keyword>
<feature type="transmembrane region" description="Helical" evidence="9">
    <location>
        <begin position="135"/>
        <end position="161"/>
    </location>
</feature>
<feature type="region of interest" description="Disordered" evidence="8">
    <location>
        <begin position="187"/>
        <end position="216"/>
    </location>
</feature>
<dbReference type="PROSITE" id="PS50262">
    <property type="entry name" value="G_PROTEIN_RECEP_F1_2"/>
    <property type="match status" value="1"/>
</dbReference>
<dbReference type="InterPro" id="IPR017452">
    <property type="entry name" value="GPCR_Rhodpsn_7TM"/>
</dbReference>
<dbReference type="Proteomes" id="UP000749559">
    <property type="component" value="Unassembled WGS sequence"/>
</dbReference>
<feature type="compositionally biased region" description="Polar residues" evidence="8">
    <location>
        <begin position="202"/>
        <end position="216"/>
    </location>
</feature>
<dbReference type="SUPFAM" id="SSF81321">
    <property type="entry name" value="Family A G protein-coupled receptor-like"/>
    <property type="match status" value="1"/>
</dbReference>
<evidence type="ECO:0000256" key="6">
    <source>
        <dbReference type="ARBA" id="ARBA00023170"/>
    </source>
</evidence>
<keyword evidence="7" id="KW-0807">Transducer</keyword>
<proteinExistence type="predicted"/>
<evidence type="ECO:0000259" key="10">
    <source>
        <dbReference type="PROSITE" id="PS50262"/>
    </source>
</evidence>
<evidence type="ECO:0000256" key="3">
    <source>
        <dbReference type="ARBA" id="ARBA00022989"/>
    </source>
</evidence>
<comment type="caution">
    <text evidence="11">The sequence shown here is derived from an EMBL/GenBank/DDBJ whole genome shotgun (WGS) entry which is preliminary data.</text>
</comment>
<organism evidence="11 12">
    <name type="scientific">Owenia fusiformis</name>
    <name type="common">Polychaete worm</name>
    <dbReference type="NCBI Taxonomy" id="6347"/>
    <lineage>
        <taxon>Eukaryota</taxon>
        <taxon>Metazoa</taxon>
        <taxon>Spiralia</taxon>
        <taxon>Lophotrochozoa</taxon>
        <taxon>Annelida</taxon>
        <taxon>Polychaeta</taxon>
        <taxon>Sedentaria</taxon>
        <taxon>Canalipalpata</taxon>
        <taxon>Sabellida</taxon>
        <taxon>Oweniida</taxon>
        <taxon>Oweniidae</taxon>
        <taxon>Owenia</taxon>
    </lineage>
</organism>
<feature type="transmembrane region" description="Helical" evidence="9">
    <location>
        <begin position="50"/>
        <end position="72"/>
    </location>
</feature>
<keyword evidence="2 9" id="KW-0812">Transmembrane</keyword>
<evidence type="ECO:0000313" key="11">
    <source>
        <dbReference type="EMBL" id="CAH1792788.1"/>
    </source>
</evidence>
<keyword evidence="6" id="KW-0675">Receptor</keyword>
<evidence type="ECO:0000313" key="12">
    <source>
        <dbReference type="Proteomes" id="UP000749559"/>
    </source>
</evidence>
<protein>
    <recommendedName>
        <fullName evidence="10">G-protein coupled receptors family 1 profile domain-containing protein</fullName>
    </recommendedName>
</protein>
<dbReference type="OrthoDB" id="6153266at2759"/>
<dbReference type="GO" id="GO:0016020">
    <property type="term" value="C:membrane"/>
    <property type="evidence" value="ECO:0007669"/>
    <property type="project" value="UniProtKB-SubCell"/>
</dbReference>
<name>A0A8S4PGM9_OWEFU</name>
<keyword evidence="4" id="KW-0297">G-protein coupled receptor</keyword>
<dbReference type="Gene3D" id="1.20.1070.10">
    <property type="entry name" value="Rhodopsin 7-helix transmembrane proteins"/>
    <property type="match status" value="1"/>
</dbReference>
<dbReference type="PRINTS" id="PR00237">
    <property type="entry name" value="GPCRRHODOPSN"/>
</dbReference>
<sequence length="216" mass="24718">TKRNTGLMIAGIWIYATLITIPPLFGWGAFGYERRNYTCTISWRNNMSYTLFLAANLILIAEVTVAACYYAIFKAVRRSAKRIEDHKGQMNLGEMPKKRDDRVAIQLFVIFIAYNICWGPYLITSAFIESDNFNISMVGFFIMSVLIVLNSCCNPPIYFFMNRQFREAITSFFPTCKCCHQDITSHSTTPTTNGGRMHPRDNTNNTSSYESEPTRT</sequence>
<comment type="subcellular location">
    <subcellularLocation>
        <location evidence="1">Membrane</location>
        <topology evidence="1">Multi-pass membrane protein</topology>
    </subcellularLocation>
</comment>
<feature type="domain" description="G-protein coupled receptors family 1 profile" evidence="10">
    <location>
        <begin position="1"/>
        <end position="158"/>
    </location>
</feature>
<dbReference type="CDD" id="cd00637">
    <property type="entry name" value="7tm_classA_rhodopsin-like"/>
    <property type="match status" value="1"/>
</dbReference>
<feature type="non-terminal residue" evidence="11">
    <location>
        <position position="1"/>
    </location>
</feature>
<evidence type="ECO:0000256" key="5">
    <source>
        <dbReference type="ARBA" id="ARBA00023136"/>
    </source>
</evidence>
<keyword evidence="5 9" id="KW-0472">Membrane</keyword>
<evidence type="ECO:0000256" key="2">
    <source>
        <dbReference type="ARBA" id="ARBA00022692"/>
    </source>
</evidence>
<keyword evidence="12" id="KW-1185">Reference proteome</keyword>